<reference evidence="6" key="2">
    <citation type="submission" date="2010-07" db="EMBL/GenBank/DDBJ databases">
        <authorList>
            <consortium name="The Broad Institute Genome Sequencing Platform"/>
            <consortium name="Broad Institute Genome Sequencing Center for Infectious Disease"/>
            <person name="Ma L.-J."/>
            <person name="Dead R."/>
            <person name="Young S."/>
            <person name="Zeng Q."/>
            <person name="Koehrsen M."/>
            <person name="Alvarado L."/>
            <person name="Berlin A."/>
            <person name="Chapman S.B."/>
            <person name="Chen Z."/>
            <person name="Freedman E."/>
            <person name="Gellesch M."/>
            <person name="Goldberg J."/>
            <person name="Griggs A."/>
            <person name="Gujja S."/>
            <person name="Heilman E.R."/>
            <person name="Heiman D."/>
            <person name="Hepburn T."/>
            <person name="Howarth C."/>
            <person name="Jen D."/>
            <person name="Larson L."/>
            <person name="Mehta T."/>
            <person name="Neiman D."/>
            <person name="Pearson M."/>
            <person name="Roberts A."/>
            <person name="Saif S."/>
            <person name="Shea T."/>
            <person name="Shenoy N."/>
            <person name="Sisk P."/>
            <person name="Stolte C."/>
            <person name="Sykes S."/>
            <person name="Walk T."/>
            <person name="White J."/>
            <person name="Yandava C."/>
            <person name="Haas B."/>
            <person name="Nusbaum C."/>
            <person name="Birren B."/>
        </authorList>
    </citation>
    <scope>NUCLEOTIDE SEQUENCE</scope>
    <source>
        <strain evidence="6">R3-111a-1</strain>
    </source>
</reference>
<dbReference type="eggNOG" id="KOG4618">
    <property type="taxonomic scope" value="Eukaryota"/>
</dbReference>
<accession>J3PA68</accession>
<dbReference type="GO" id="GO:0005758">
    <property type="term" value="C:mitochondrial intermembrane space"/>
    <property type="evidence" value="ECO:0007669"/>
    <property type="project" value="UniProtKB-SubCell"/>
</dbReference>
<dbReference type="SUPFAM" id="SSF47072">
    <property type="entry name" value="Cysteine alpha-hairpin motif"/>
    <property type="match status" value="1"/>
</dbReference>
<dbReference type="EnsemblFungi" id="EJT71134">
    <property type="protein sequence ID" value="EJT71134"/>
    <property type="gene ID" value="GGTG_10394"/>
</dbReference>
<dbReference type="GeneID" id="20350852"/>
<organism evidence="6">
    <name type="scientific">Gaeumannomyces tritici (strain R3-111a-1)</name>
    <name type="common">Wheat and barley take-all root rot fungus</name>
    <name type="synonym">Gaeumannomyces graminis var. tritici</name>
    <dbReference type="NCBI Taxonomy" id="644352"/>
    <lineage>
        <taxon>Eukaryota</taxon>
        <taxon>Fungi</taxon>
        <taxon>Dikarya</taxon>
        <taxon>Ascomycota</taxon>
        <taxon>Pezizomycotina</taxon>
        <taxon>Sordariomycetes</taxon>
        <taxon>Sordariomycetidae</taxon>
        <taxon>Magnaporthales</taxon>
        <taxon>Magnaporthaceae</taxon>
        <taxon>Gaeumannomyces</taxon>
    </lineage>
</organism>
<feature type="region of interest" description="Disordered" evidence="5">
    <location>
        <begin position="1"/>
        <end position="27"/>
    </location>
</feature>
<reference evidence="7" key="4">
    <citation type="journal article" date="2015" name="G3 (Bethesda)">
        <title>Genome sequences of three phytopathogenic species of the Magnaporthaceae family of fungi.</title>
        <authorList>
            <person name="Okagaki L.H."/>
            <person name="Nunes C.C."/>
            <person name="Sailsbery J."/>
            <person name="Clay B."/>
            <person name="Brown D."/>
            <person name="John T."/>
            <person name="Oh Y."/>
            <person name="Young N."/>
            <person name="Fitzgerald M."/>
            <person name="Haas B.J."/>
            <person name="Zeng Q."/>
            <person name="Young S."/>
            <person name="Adiconis X."/>
            <person name="Fan L."/>
            <person name="Levin J.Z."/>
            <person name="Mitchell T.K."/>
            <person name="Okubara P.A."/>
            <person name="Farman M.L."/>
            <person name="Kohn L.M."/>
            <person name="Birren B."/>
            <person name="Ma L.-J."/>
            <person name="Dean R.A."/>
        </authorList>
    </citation>
    <scope>NUCLEOTIDE SEQUENCE</scope>
    <source>
        <strain evidence="7">R3-111a-1</strain>
    </source>
</reference>
<reference evidence="8" key="1">
    <citation type="submission" date="2010-07" db="EMBL/GenBank/DDBJ databases">
        <title>The genome sequence of Gaeumannomyces graminis var. tritici strain R3-111a-1.</title>
        <authorList>
            <consortium name="The Broad Institute Genome Sequencing Platform"/>
            <person name="Ma L.-J."/>
            <person name="Dead R."/>
            <person name="Young S."/>
            <person name="Zeng Q."/>
            <person name="Koehrsen M."/>
            <person name="Alvarado L."/>
            <person name="Berlin A."/>
            <person name="Chapman S.B."/>
            <person name="Chen Z."/>
            <person name="Freedman E."/>
            <person name="Gellesch M."/>
            <person name="Goldberg J."/>
            <person name="Griggs A."/>
            <person name="Gujja S."/>
            <person name="Heilman E.R."/>
            <person name="Heiman D."/>
            <person name="Hepburn T."/>
            <person name="Howarth C."/>
            <person name="Jen D."/>
            <person name="Larson L."/>
            <person name="Mehta T."/>
            <person name="Neiman D."/>
            <person name="Pearson M."/>
            <person name="Roberts A."/>
            <person name="Saif S."/>
            <person name="Shea T."/>
            <person name="Shenoy N."/>
            <person name="Sisk P."/>
            <person name="Stolte C."/>
            <person name="Sykes S."/>
            <person name="Walk T."/>
            <person name="White J."/>
            <person name="Yandava C."/>
            <person name="Haas B."/>
            <person name="Nusbaum C."/>
            <person name="Birren B."/>
        </authorList>
    </citation>
    <scope>NUCLEOTIDE SEQUENCE [LARGE SCALE GENOMIC DNA]</scope>
    <source>
        <strain evidence="8">R3-111a-1</strain>
    </source>
</reference>
<evidence type="ECO:0000256" key="2">
    <source>
        <dbReference type="ARBA" id="ARBA00004569"/>
    </source>
</evidence>
<dbReference type="InterPro" id="IPR051040">
    <property type="entry name" value="COX23"/>
</dbReference>
<dbReference type="PANTHER" id="PTHR46811:SF1">
    <property type="entry name" value="COILED-COIL-HELIX-COILED-COIL-HELIX DOMAIN-CONTAINING PROTEIN 7"/>
    <property type="match status" value="1"/>
</dbReference>
<protein>
    <recommendedName>
        <fullName evidence="9">Cytochrome c oxidase-assembly factor COX23</fullName>
    </recommendedName>
</protein>
<dbReference type="GO" id="GO:0033108">
    <property type="term" value="P:mitochondrial respiratory chain complex assembly"/>
    <property type="evidence" value="ECO:0007669"/>
    <property type="project" value="TreeGrafter"/>
</dbReference>
<proteinExistence type="predicted"/>
<reference evidence="6" key="3">
    <citation type="submission" date="2010-09" db="EMBL/GenBank/DDBJ databases">
        <title>Annotation of Gaeumannomyces graminis var. tritici R3-111a-1.</title>
        <authorList>
            <consortium name="The Broad Institute Genome Sequencing Platform"/>
            <person name="Ma L.-J."/>
            <person name="Dead R."/>
            <person name="Young S.K."/>
            <person name="Zeng Q."/>
            <person name="Gargeya S."/>
            <person name="Fitzgerald M."/>
            <person name="Haas B."/>
            <person name="Abouelleil A."/>
            <person name="Alvarado L."/>
            <person name="Arachchi H.M."/>
            <person name="Berlin A."/>
            <person name="Brown A."/>
            <person name="Chapman S.B."/>
            <person name="Chen Z."/>
            <person name="Dunbar C."/>
            <person name="Freedman E."/>
            <person name="Gearin G."/>
            <person name="Gellesch M."/>
            <person name="Goldberg J."/>
            <person name="Griggs A."/>
            <person name="Gujja S."/>
            <person name="Heiman D."/>
            <person name="Howarth C."/>
            <person name="Larson L."/>
            <person name="Lui A."/>
            <person name="MacDonald P.J.P."/>
            <person name="Mehta T."/>
            <person name="Montmayeur A."/>
            <person name="Murphy C."/>
            <person name="Neiman D."/>
            <person name="Pearson M."/>
            <person name="Priest M."/>
            <person name="Roberts A."/>
            <person name="Saif S."/>
            <person name="Shea T."/>
            <person name="Shenoy N."/>
            <person name="Sisk P."/>
            <person name="Stolte C."/>
            <person name="Sykes S."/>
            <person name="Yandava C."/>
            <person name="Wortman J."/>
            <person name="Nusbaum C."/>
            <person name="Birren B."/>
        </authorList>
    </citation>
    <scope>NUCLEOTIDE SEQUENCE</scope>
    <source>
        <strain evidence="6">R3-111a-1</strain>
    </source>
</reference>
<dbReference type="VEuPathDB" id="FungiDB:GGTG_10394"/>
<comment type="subcellular location">
    <subcellularLocation>
        <location evidence="2">Mitochondrion intermembrane space</location>
    </subcellularLocation>
</comment>
<evidence type="ECO:0000313" key="7">
    <source>
        <dbReference type="EnsemblFungi" id="EJT71134"/>
    </source>
</evidence>
<comment type="function">
    <text evidence="1">Required for the assembly of cytochrome c oxidase.</text>
</comment>
<keyword evidence="8" id="KW-1185">Reference proteome</keyword>
<name>J3PA68_GAET3</name>
<dbReference type="InterPro" id="IPR009069">
    <property type="entry name" value="Cys_alpha_HP_mot_SF"/>
</dbReference>
<dbReference type="PANTHER" id="PTHR46811">
    <property type="entry name" value="COILED-COIL-HELIX-COILED-COIL-HELIX DOMAIN-CONTAINING PROTEIN 7"/>
    <property type="match status" value="1"/>
</dbReference>
<dbReference type="Proteomes" id="UP000006039">
    <property type="component" value="Unassembled WGS sequence"/>
</dbReference>
<evidence type="ECO:0000313" key="8">
    <source>
        <dbReference type="Proteomes" id="UP000006039"/>
    </source>
</evidence>
<dbReference type="RefSeq" id="XP_009226531.1">
    <property type="nucleotide sequence ID" value="XM_009228267.1"/>
</dbReference>
<sequence length="86" mass="10094">MASQPSDEKDPWSDKHKQKFRSKSKSEWYDPCQEAASKSIQCLNRNGGDRAMCQDYFQAYRDCKKNWISRRRHDVDKPDPTLAPEA</sequence>
<reference evidence="7" key="5">
    <citation type="submission" date="2018-04" db="UniProtKB">
        <authorList>
            <consortium name="EnsemblFungi"/>
        </authorList>
    </citation>
    <scope>IDENTIFICATION</scope>
    <source>
        <strain evidence="7">R3-111a-1</strain>
    </source>
</reference>
<dbReference type="HOGENOM" id="CLU_157422_0_0_1"/>
<dbReference type="Gene3D" id="1.10.287.1130">
    <property type="entry name" value="CytochromE C oxidase copper chaperone"/>
    <property type="match status" value="1"/>
</dbReference>
<dbReference type="AlphaFoldDB" id="J3PA68"/>
<dbReference type="STRING" id="644352.J3PA68"/>
<evidence type="ECO:0008006" key="9">
    <source>
        <dbReference type="Google" id="ProtNLM"/>
    </source>
</evidence>
<dbReference type="EMBL" id="GL385400">
    <property type="protein sequence ID" value="EJT71134.1"/>
    <property type="molecule type" value="Genomic_DNA"/>
</dbReference>
<keyword evidence="3" id="KW-0496">Mitochondrion</keyword>
<evidence type="ECO:0000256" key="1">
    <source>
        <dbReference type="ARBA" id="ARBA00003875"/>
    </source>
</evidence>
<evidence type="ECO:0000256" key="5">
    <source>
        <dbReference type="SAM" id="MobiDB-lite"/>
    </source>
</evidence>
<feature type="compositionally biased region" description="Basic and acidic residues" evidence="5">
    <location>
        <begin position="1"/>
        <end position="15"/>
    </location>
</feature>
<dbReference type="PROSITE" id="PS51808">
    <property type="entry name" value="CHCH"/>
    <property type="match status" value="1"/>
</dbReference>
<evidence type="ECO:0000313" key="6">
    <source>
        <dbReference type="EMBL" id="EJT71134.1"/>
    </source>
</evidence>
<keyword evidence="4" id="KW-1015">Disulfide bond</keyword>
<dbReference type="OrthoDB" id="9971592at2759"/>
<evidence type="ECO:0000256" key="4">
    <source>
        <dbReference type="ARBA" id="ARBA00023157"/>
    </source>
</evidence>
<gene>
    <name evidence="7" type="primary">20350852</name>
    <name evidence="6" type="ORF">GGTG_10394</name>
</gene>
<evidence type="ECO:0000256" key="3">
    <source>
        <dbReference type="ARBA" id="ARBA00023128"/>
    </source>
</evidence>